<protein>
    <recommendedName>
        <fullName evidence="1">glutathione-specific gamma-glutamylcyclotransferase</fullName>
        <ecNumber evidence="1">4.3.2.7</ecNumber>
    </recommendedName>
</protein>
<organism evidence="3">
    <name type="scientific">Brachypodium distachyon</name>
    <name type="common">Purple false brome</name>
    <name type="synonym">Trachynia distachya</name>
    <dbReference type="NCBI Taxonomy" id="15368"/>
    <lineage>
        <taxon>Eukaryota</taxon>
        <taxon>Viridiplantae</taxon>
        <taxon>Streptophyta</taxon>
        <taxon>Embryophyta</taxon>
        <taxon>Tracheophyta</taxon>
        <taxon>Spermatophyta</taxon>
        <taxon>Magnoliopsida</taxon>
        <taxon>Liliopsida</taxon>
        <taxon>Poales</taxon>
        <taxon>Poaceae</taxon>
        <taxon>BOP clade</taxon>
        <taxon>Pooideae</taxon>
        <taxon>Stipodae</taxon>
        <taxon>Brachypodieae</taxon>
        <taxon>Brachypodium</taxon>
    </lineage>
</organism>
<dbReference type="Gramene" id="KQJ97053">
    <property type="protein sequence ID" value="KQJ97053"/>
    <property type="gene ID" value="BRADI_3g28513v3"/>
</dbReference>
<proteinExistence type="predicted"/>
<dbReference type="InterPro" id="IPR006840">
    <property type="entry name" value="ChaC"/>
</dbReference>
<evidence type="ECO:0000256" key="1">
    <source>
        <dbReference type="ARBA" id="ARBA00012344"/>
    </source>
</evidence>
<dbReference type="EC" id="4.3.2.7" evidence="1"/>
<dbReference type="Gramene" id="KQJ97055">
    <property type="protein sequence ID" value="KQJ97055"/>
    <property type="gene ID" value="BRADI_3g28513v3"/>
</dbReference>
<dbReference type="GO" id="GO:0061928">
    <property type="term" value="F:glutathione specific gamma-glutamylcyclotransferase activity"/>
    <property type="evidence" value="ECO:0007669"/>
    <property type="project" value="UniProtKB-EC"/>
</dbReference>
<evidence type="ECO:0000313" key="3">
    <source>
        <dbReference type="EMBL" id="KQJ97053.1"/>
    </source>
</evidence>
<dbReference type="EnsemblPlants" id="KQJ97053">
    <property type="protein sequence ID" value="KQJ97053"/>
    <property type="gene ID" value="BRADI_3g28513v3"/>
</dbReference>
<dbReference type="PANTHER" id="PTHR12192:SF2">
    <property type="entry name" value="GLUTATHIONE-SPECIFIC GAMMA-GLUTAMYLCYCLOTRANSFERASE 2"/>
    <property type="match status" value="1"/>
</dbReference>
<dbReference type="EMBL" id="CM000882">
    <property type="protein sequence ID" value="KQJ97053.1"/>
    <property type="molecule type" value="Genomic_DNA"/>
</dbReference>
<dbReference type="Pfam" id="PF04752">
    <property type="entry name" value="ChaC"/>
    <property type="match status" value="1"/>
</dbReference>
<evidence type="ECO:0000313" key="5">
    <source>
        <dbReference type="Proteomes" id="UP000008810"/>
    </source>
</evidence>
<reference evidence="3" key="2">
    <citation type="submission" date="2017-06" db="EMBL/GenBank/DDBJ databases">
        <title>WGS assembly of Brachypodium distachyon.</title>
        <authorList>
            <consortium name="The International Brachypodium Initiative"/>
            <person name="Lucas S."/>
            <person name="Harmon-Smith M."/>
            <person name="Lail K."/>
            <person name="Tice H."/>
            <person name="Grimwood J."/>
            <person name="Bruce D."/>
            <person name="Barry K."/>
            <person name="Shu S."/>
            <person name="Lindquist E."/>
            <person name="Wang M."/>
            <person name="Pitluck S."/>
            <person name="Vogel J.P."/>
            <person name="Garvin D.F."/>
            <person name="Mockler T.C."/>
            <person name="Schmutz J."/>
            <person name="Rokhsar D."/>
            <person name="Bevan M.W."/>
        </authorList>
    </citation>
    <scope>NUCLEOTIDE SEQUENCE</scope>
    <source>
        <strain evidence="3">Bd21</strain>
    </source>
</reference>
<dbReference type="Proteomes" id="UP000008810">
    <property type="component" value="Chromosome 3"/>
</dbReference>
<dbReference type="EMBL" id="CM000882">
    <property type="protein sequence ID" value="KQJ97055.1"/>
    <property type="molecule type" value="Genomic_DNA"/>
</dbReference>
<sequence length="66" mass="7268">MMVYLATTNKEANVNYLGPASLEEMAKQIYLVVGAAGPNKECLFKLEYASQDLSNAVREYSSTMLS</sequence>
<reference evidence="4" key="3">
    <citation type="submission" date="2018-08" db="UniProtKB">
        <authorList>
            <consortium name="EnsemblPlants"/>
        </authorList>
    </citation>
    <scope>IDENTIFICATION</scope>
    <source>
        <strain evidence="4">cv. Bd21</strain>
    </source>
</reference>
<dbReference type="EnsemblPlants" id="KQJ97055">
    <property type="protein sequence ID" value="KQJ97055"/>
    <property type="gene ID" value="BRADI_3g28513v3"/>
</dbReference>
<keyword evidence="2" id="KW-0456">Lyase</keyword>
<dbReference type="AlphaFoldDB" id="A0A0Q3LXP0"/>
<dbReference type="PANTHER" id="PTHR12192">
    <property type="entry name" value="CATION TRANSPORT PROTEIN CHAC-RELATED"/>
    <property type="match status" value="1"/>
</dbReference>
<keyword evidence="5" id="KW-1185">Reference proteome</keyword>
<reference evidence="3 4" key="1">
    <citation type="journal article" date="2010" name="Nature">
        <title>Genome sequencing and analysis of the model grass Brachypodium distachyon.</title>
        <authorList>
            <consortium name="International Brachypodium Initiative"/>
        </authorList>
    </citation>
    <scope>NUCLEOTIDE SEQUENCE [LARGE SCALE GENOMIC DNA]</scope>
    <source>
        <strain evidence="3 4">Bd21</strain>
    </source>
</reference>
<name>A0A0Q3LXP0_BRADI</name>
<dbReference type="GO" id="GO:0006751">
    <property type="term" value="P:glutathione catabolic process"/>
    <property type="evidence" value="ECO:0007669"/>
    <property type="project" value="InterPro"/>
</dbReference>
<evidence type="ECO:0000313" key="4">
    <source>
        <dbReference type="EnsemblPlants" id="KQJ97053"/>
    </source>
</evidence>
<evidence type="ECO:0000256" key="2">
    <source>
        <dbReference type="ARBA" id="ARBA00023239"/>
    </source>
</evidence>
<gene>
    <name evidence="3" type="ORF">BRADI_3g28513v3</name>
</gene>
<dbReference type="ExpressionAtlas" id="A0A0Q3LXP0">
    <property type="expression patterns" value="baseline"/>
</dbReference>
<accession>A0A0Q3LXP0</accession>
<dbReference type="OrthoDB" id="1933483at2759"/>